<gene>
    <name evidence="1" type="ORF">SO694_00002672</name>
</gene>
<keyword evidence="2" id="KW-1185">Reference proteome</keyword>
<sequence length="207" mass="22173">MRQHPMSTALRAAVALNVVARCAGFARPARRALARRAAIRSAAPELIVLDLDDCVWHPEMYTLDDMPSTPIRGDLNARGEGVVGVKSGLETIRLFPGALRALQECHDGAHDPSRLAVASSADTPRAASIAHAALSILEVVPGVTVRDVLCRGWPAGFEDHIKIGRAPPLSSDKSKTHFPLLREATGVDYDGMLFFDDSNCTPSSSRG</sequence>
<dbReference type="Proteomes" id="UP001363151">
    <property type="component" value="Unassembled WGS sequence"/>
</dbReference>
<dbReference type="PANTHER" id="PTHR17901:SF14">
    <property type="entry name" value="MAGNESIUM-DEPENDENT PHOSPHATASE 1"/>
    <property type="match status" value="1"/>
</dbReference>
<dbReference type="InterPro" id="IPR010036">
    <property type="entry name" value="MDP_1_eu_arc"/>
</dbReference>
<organism evidence="1 2">
    <name type="scientific">Aureococcus anophagefferens</name>
    <name type="common">Harmful bloom alga</name>
    <dbReference type="NCBI Taxonomy" id="44056"/>
    <lineage>
        <taxon>Eukaryota</taxon>
        <taxon>Sar</taxon>
        <taxon>Stramenopiles</taxon>
        <taxon>Ochrophyta</taxon>
        <taxon>Pelagophyceae</taxon>
        <taxon>Pelagomonadales</taxon>
        <taxon>Pelagomonadaceae</taxon>
        <taxon>Aureococcus</taxon>
    </lineage>
</organism>
<name>A0ABR1GDF4_AURAN</name>
<dbReference type="InterPro" id="IPR036412">
    <property type="entry name" value="HAD-like_sf"/>
</dbReference>
<protein>
    <submittedName>
        <fullName evidence="1">Acid Phosphatase</fullName>
    </submittedName>
</protein>
<dbReference type="SUPFAM" id="SSF56784">
    <property type="entry name" value="HAD-like"/>
    <property type="match status" value="1"/>
</dbReference>
<reference evidence="1 2" key="1">
    <citation type="submission" date="2024-03" db="EMBL/GenBank/DDBJ databases">
        <title>Aureococcus anophagefferens CCMP1851 and Kratosvirus quantuckense: Draft genome of a second virus-susceptible host strain in the model system.</title>
        <authorList>
            <person name="Chase E."/>
            <person name="Truchon A.R."/>
            <person name="Schepens W."/>
            <person name="Wilhelm S.W."/>
        </authorList>
    </citation>
    <scope>NUCLEOTIDE SEQUENCE [LARGE SCALE GENOMIC DNA]</scope>
    <source>
        <strain evidence="1 2">CCMP1851</strain>
    </source>
</reference>
<dbReference type="PANTHER" id="PTHR17901">
    <property type="entry name" value="MAGNESIUM-DEPENDENT PHOSPHATASE 1 MDP1"/>
    <property type="match status" value="1"/>
</dbReference>
<dbReference type="Gene3D" id="3.40.50.1000">
    <property type="entry name" value="HAD superfamily/HAD-like"/>
    <property type="match status" value="1"/>
</dbReference>
<proteinExistence type="predicted"/>
<dbReference type="InterPro" id="IPR023214">
    <property type="entry name" value="HAD_sf"/>
</dbReference>
<dbReference type="EMBL" id="JBBJCI010000034">
    <property type="protein sequence ID" value="KAK7253793.1"/>
    <property type="molecule type" value="Genomic_DNA"/>
</dbReference>
<dbReference type="Pfam" id="PF12689">
    <property type="entry name" value="Acid_PPase"/>
    <property type="match status" value="1"/>
</dbReference>
<comment type="caution">
    <text evidence="1">The sequence shown here is derived from an EMBL/GenBank/DDBJ whole genome shotgun (WGS) entry which is preliminary data.</text>
</comment>
<evidence type="ECO:0000313" key="1">
    <source>
        <dbReference type="EMBL" id="KAK7253793.1"/>
    </source>
</evidence>
<accession>A0ABR1GDF4</accession>
<evidence type="ECO:0000313" key="2">
    <source>
        <dbReference type="Proteomes" id="UP001363151"/>
    </source>
</evidence>